<dbReference type="KEGG" id="bbel:109474132"/>
<dbReference type="InterPro" id="IPR027904">
    <property type="entry name" value="DUF4587"/>
</dbReference>
<evidence type="ECO:0000256" key="3">
    <source>
        <dbReference type="ARBA" id="ARBA00022833"/>
    </source>
</evidence>
<dbReference type="SUPFAM" id="SSF47459">
    <property type="entry name" value="HLH, helix-loop-helix DNA-binding domain"/>
    <property type="match status" value="1"/>
</dbReference>
<evidence type="ECO:0000313" key="8">
    <source>
        <dbReference type="Proteomes" id="UP000515135"/>
    </source>
</evidence>
<dbReference type="OrthoDB" id="5969023at2759"/>
<gene>
    <name evidence="9" type="primary">LOC109474132</name>
</gene>
<feature type="compositionally biased region" description="Polar residues" evidence="4">
    <location>
        <begin position="1059"/>
        <end position="1072"/>
    </location>
</feature>
<dbReference type="Proteomes" id="UP000515135">
    <property type="component" value="Unplaced"/>
</dbReference>
<dbReference type="PROSITE" id="PS50888">
    <property type="entry name" value="BHLH"/>
    <property type="match status" value="1"/>
</dbReference>
<reference evidence="9" key="1">
    <citation type="submission" date="2025-08" db="UniProtKB">
        <authorList>
            <consortium name="RefSeq"/>
        </authorList>
    </citation>
    <scope>IDENTIFICATION</scope>
    <source>
        <tissue evidence="9">Gonad</tissue>
    </source>
</reference>
<dbReference type="Pfam" id="PF07496">
    <property type="entry name" value="zf-CW"/>
    <property type="match status" value="1"/>
</dbReference>
<feature type="region of interest" description="Disordered" evidence="4">
    <location>
        <begin position="245"/>
        <end position="271"/>
    </location>
</feature>
<name>A0A6P4Z7K1_BRABE</name>
<feature type="compositionally biased region" description="Pro residues" evidence="4">
    <location>
        <begin position="1085"/>
        <end position="1099"/>
    </location>
</feature>
<dbReference type="PANTHER" id="PTHR28604:SF3">
    <property type="match status" value="1"/>
</dbReference>
<dbReference type="InterPro" id="IPR011124">
    <property type="entry name" value="Znf_CW"/>
</dbReference>
<keyword evidence="1" id="KW-0479">Metal-binding</keyword>
<dbReference type="GeneID" id="109474132"/>
<feature type="region of interest" description="Disordered" evidence="4">
    <location>
        <begin position="627"/>
        <end position="670"/>
    </location>
</feature>
<organism evidence="8 9">
    <name type="scientific">Branchiostoma belcheri</name>
    <name type="common">Amphioxus</name>
    <dbReference type="NCBI Taxonomy" id="7741"/>
    <lineage>
        <taxon>Eukaryota</taxon>
        <taxon>Metazoa</taxon>
        <taxon>Chordata</taxon>
        <taxon>Cephalochordata</taxon>
        <taxon>Leptocardii</taxon>
        <taxon>Amphioxiformes</taxon>
        <taxon>Branchiostomatidae</taxon>
        <taxon>Branchiostoma</taxon>
    </lineage>
</organism>
<dbReference type="Gene3D" id="3.30.40.100">
    <property type="match status" value="1"/>
</dbReference>
<sequence length="1380" mass="153491">MKAAAVAIFLGLCALLVTCEADPGLPDTELGRFCQAIINVENLRSVRSSLTVPLGGSHEGAPLQPSPYWQALAGGLPRMETGLYEIVDRVGLTQQQVEELFDDDMDGLFELADQSEKGNEPSAGKSCTVTSQAPSYQQLMESLQNVQHLLHLPNPVQPLVAPHPSSSHTCTSPASSAAGSDGGCSSPQQHDTPLGMGTWRGSSGITMEATSPQPSGETGYTGGLTPQSGMEHLCLASPMYINQSDRAGHHHSNTPPHPGRHRRFPGNTPPQSDMELLFHANTTPPNSGRERHRFHGNAASPPNMELLFHGNTTPRFHGNTTPLSGREARFHGNTTPLSGRERRFYGNATPQSNMELLFHHGNTTPPHSGRGKHHHGNATPLSGRERLFYDNTTPPPAVLQYQSSTTPEKERLYRRHSALRKDFMRKQLIRSALEDLKQMLPTDQCLGRQTKAGVINNAADYIDWLQKEIQRLITARRASSCNNTPSSSPVKSPPYPTGAYYGAPPYPGETSPYHSELLPSSGVGADGVGAHSGIGTDSGIGAASAIGEHSGVDFGLPVDHGVEHLAQGVASPSQNHQQSGEFDWEENEGETMPSGEVEEVRRPQNGFIRFSVSQEFFDEMEKIRNEHPSWNYGGVRTPKTQSATKDKSSPTPSRLRPRESDLTVVGTTGGKKRKYKRKSPVLQLVNQAMWVQCDTCDKWRQLSPDAHPHELPDKWYCHMNQDPNFNSCEAPEVPWDDIIDVPVTEGTDMSQLFTAIKGKSRANGSTCDDWMLPPVTILSLSADFPCFVATQVDPANSPDALQRALERRQDLLNRLRDEKLNENRTPSPMYRPRSYGGHRHRRLLTPIRTARSLPDIQVYRPEPMPHRQIVEHQITSQIPPPPPPPPPQPQPVVQPIVNQMPQPIVNQVPQPIVNQIPPQNPLIHNVYPPAAPETRNSAFLNRNDMVDMMMMQNAQMHQIVMQQMMFQHLPMKQGLPQQQVSLPVQVMQEPPAPVVVQAPGGGGKRPPSVHHHHHYSSVQQPAVQYQAAPQPVVSHITQLPPLQPRRVYRNIPPPPPPSATQTVGPDYQPQTAKTKTPVRKRPKPKQPTPTPTPRQPSPVRPRTVTTPPKSKETPAPKPPTPPPPARKIPFPGPPLLRKLRHIFYAAWFVAFLKAQQKKNREKRLEEEFLFGIHLKEAVSALHRIYLNPEGPVNEILRTAVLDGTIDTKRDARGSVVEFVDSRQAIPQVCYIIENLTYNITEIMAELEFDALDRTVRVNKRRAAMLVIGMYLSRGLITTLLMKPLDYGLSTTMLDDVGERNLKLLATLFLNLVRRASVPAKEQPWPVPVELQRFIFSDEEMRQIYGNSKVKKSLEYAEKLLRDWAEEYVKRLIKARDPDDE</sequence>
<feature type="region of interest" description="Disordered" evidence="4">
    <location>
        <begin position="993"/>
        <end position="1132"/>
    </location>
</feature>
<evidence type="ECO:0000256" key="4">
    <source>
        <dbReference type="SAM" id="MobiDB-lite"/>
    </source>
</evidence>
<feature type="domain" description="BHLH" evidence="6">
    <location>
        <begin position="413"/>
        <end position="465"/>
    </location>
</feature>
<dbReference type="PROSITE" id="PS51050">
    <property type="entry name" value="ZF_CW"/>
    <property type="match status" value="1"/>
</dbReference>
<feature type="chain" id="PRO_5027702826" evidence="5">
    <location>
        <begin position="22"/>
        <end position="1380"/>
    </location>
</feature>
<keyword evidence="2" id="KW-0863">Zinc-finger</keyword>
<evidence type="ECO:0000256" key="1">
    <source>
        <dbReference type="ARBA" id="ARBA00022723"/>
    </source>
</evidence>
<feature type="region of interest" description="Disordered" evidence="4">
    <location>
        <begin position="569"/>
        <end position="602"/>
    </location>
</feature>
<dbReference type="InterPro" id="IPR011598">
    <property type="entry name" value="bHLH_dom"/>
</dbReference>
<keyword evidence="3" id="KW-0862">Zinc</keyword>
<proteinExistence type="predicted"/>
<feature type="compositionally biased region" description="Pro residues" evidence="4">
    <location>
        <begin position="1115"/>
        <end position="1132"/>
    </location>
</feature>
<dbReference type="InterPro" id="IPR036638">
    <property type="entry name" value="HLH_DNA-bd_sf"/>
</dbReference>
<feature type="domain" description="CW-type" evidence="7">
    <location>
        <begin position="684"/>
        <end position="736"/>
    </location>
</feature>
<feature type="compositionally biased region" description="Low complexity" evidence="4">
    <location>
        <begin position="1016"/>
        <end position="1034"/>
    </location>
</feature>
<evidence type="ECO:0000313" key="9">
    <source>
        <dbReference type="RefSeq" id="XP_019629899.1"/>
    </source>
</evidence>
<feature type="compositionally biased region" description="Basic residues" evidence="4">
    <location>
        <begin position="248"/>
        <end position="264"/>
    </location>
</feature>
<evidence type="ECO:0000259" key="6">
    <source>
        <dbReference type="PROSITE" id="PS50888"/>
    </source>
</evidence>
<feature type="compositionally biased region" description="Low complexity" evidence="4">
    <location>
        <begin position="162"/>
        <end position="186"/>
    </location>
</feature>
<keyword evidence="5" id="KW-0732">Signal</keyword>
<dbReference type="Pfam" id="PF15248">
    <property type="entry name" value="DUF4587"/>
    <property type="match status" value="1"/>
</dbReference>
<keyword evidence="8" id="KW-1185">Reference proteome</keyword>
<protein>
    <submittedName>
        <fullName evidence="9">Uncharacterized protein LOC109474132</fullName>
    </submittedName>
</protein>
<dbReference type="InterPro" id="IPR038915">
    <property type="entry name" value="PRR29-like"/>
</dbReference>
<feature type="region of interest" description="Disordered" evidence="4">
    <location>
        <begin position="160"/>
        <end position="218"/>
    </location>
</feature>
<evidence type="ECO:0000256" key="5">
    <source>
        <dbReference type="SAM" id="SignalP"/>
    </source>
</evidence>
<feature type="region of interest" description="Disordered" evidence="4">
    <location>
        <begin position="501"/>
        <end position="520"/>
    </location>
</feature>
<dbReference type="RefSeq" id="XP_019629899.1">
    <property type="nucleotide sequence ID" value="XM_019774340.1"/>
</dbReference>
<feature type="compositionally biased region" description="Polar residues" evidence="4">
    <location>
        <begin position="200"/>
        <end position="218"/>
    </location>
</feature>
<dbReference type="PANTHER" id="PTHR28604">
    <property type="match status" value="1"/>
</dbReference>
<evidence type="ECO:0000256" key="2">
    <source>
        <dbReference type="ARBA" id="ARBA00022771"/>
    </source>
</evidence>
<feature type="compositionally biased region" description="Polar residues" evidence="4">
    <location>
        <begin position="570"/>
        <end position="580"/>
    </location>
</feature>
<feature type="region of interest" description="Disordered" evidence="4">
    <location>
        <begin position="320"/>
        <end position="343"/>
    </location>
</feature>
<feature type="signal peptide" evidence="5">
    <location>
        <begin position="1"/>
        <end position="21"/>
    </location>
</feature>
<dbReference type="Gene3D" id="4.10.280.10">
    <property type="entry name" value="Helix-loop-helix DNA-binding domain"/>
    <property type="match status" value="1"/>
</dbReference>
<evidence type="ECO:0000259" key="7">
    <source>
        <dbReference type="PROSITE" id="PS51050"/>
    </source>
</evidence>
<dbReference type="GO" id="GO:0008270">
    <property type="term" value="F:zinc ion binding"/>
    <property type="evidence" value="ECO:0007669"/>
    <property type="project" value="UniProtKB-KW"/>
</dbReference>
<dbReference type="GO" id="GO:0046983">
    <property type="term" value="F:protein dimerization activity"/>
    <property type="evidence" value="ECO:0007669"/>
    <property type="project" value="InterPro"/>
</dbReference>
<accession>A0A6P4Z7K1</accession>